<evidence type="ECO:0000313" key="3">
    <source>
        <dbReference type="EMBL" id="KAB1641811.1"/>
    </source>
</evidence>
<organism evidence="3 4">
    <name type="scientific">Ellagibacter isourolithinifaciens</name>
    <dbReference type="NCBI Taxonomy" id="2137581"/>
    <lineage>
        <taxon>Bacteria</taxon>
        <taxon>Bacillati</taxon>
        <taxon>Actinomycetota</taxon>
        <taxon>Coriobacteriia</taxon>
        <taxon>Eggerthellales</taxon>
        <taxon>Eggerthellaceae</taxon>
        <taxon>Ellagibacter</taxon>
    </lineage>
</organism>
<accession>A0A6N6NQF0</accession>
<protein>
    <submittedName>
        <fullName evidence="3">DUF364 domain-containing protein</fullName>
    </submittedName>
</protein>
<keyword evidence="4" id="KW-1185">Reference proteome</keyword>
<evidence type="ECO:0000259" key="2">
    <source>
        <dbReference type="Pfam" id="PF13938"/>
    </source>
</evidence>
<dbReference type="Pfam" id="PF13938">
    <property type="entry name" value="DUF4213"/>
    <property type="match status" value="1"/>
</dbReference>
<feature type="domain" description="DUF4213" evidence="2">
    <location>
        <begin position="29"/>
        <end position="123"/>
    </location>
</feature>
<dbReference type="Gene3D" id="3.40.50.11590">
    <property type="match status" value="1"/>
</dbReference>
<dbReference type="Pfam" id="PF04016">
    <property type="entry name" value="DUF364"/>
    <property type="match status" value="1"/>
</dbReference>
<dbReference type="AlphaFoldDB" id="A0A6N6NQF0"/>
<dbReference type="RefSeq" id="WP_158048979.1">
    <property type="nucleotide sequence ID" value="NZ_WAJR01000004.1"/>
</dbReference>
<dbReference type="InterPro" id="IPR007161">
    <property type="entry name" value="DUF364"/>
</dbReference>
<gene>
    <name evidence="3" type="ORF">F8C90_03055</name>
</gene>
<dbReference type="Proteomes" id="UP000468668">
    <property type="component" value="Unassembled WGS sequence"/>
</dbReference>
<dbReference type="SUPFAM" id="SSF159713">
    <property type="entry name" value="Dhaf3308-like"/>
    <property type="match status" value="1"/>
</dbReference>
<dbReference type="GeneID" id="98657381"/>
<comment type="caution">
    <text evidence="3">The sequence shown here is derived from an EMBL/GenBank/DDBJ whole genome shotgun (WGS) entry which is preliminary data.</text>
</comment>
<evidence type="ECO:0000313" key="4">
    <source>
        <dbReference type="Proteomes" id="UP000468668"/>
    </source>
</evidence>
<proteinExistence type="predicted"/>
<dbReference type="OrthoDB" id="358386at2"/>
<feature type="domain" description="Putative heavy-metal chelation" evidence="1">
    <location>
        <begin position="196"/>
        <end position="279"/>
    </location>
</feature>
<evidence type="ECO:0000259" key="1">
    <source>
        <dbReference type="Pfam" id="PF04016"/>
    </source>
</evidence>
<dbReference type="InterPro" id="IPR025251">
    <property type="entry name" value="DUF4213"/>
</dbReference>
<sequence>MIAASAPANLRELIEATLSLTCPDGEVPVIEQLCFAARWAVVELSDGRAGRAFTFNGQHAVYGALDFEHMRSMKRLLGMRADRAIAQLFREGASAAEAANNQGASAQASLARSVALAIANALSCELNAPTELEERGFNVSAPTDRSFLHPENAVVLIGAGMILQESAATCASVDVVDMRPRATLQSLLLNAHGERYGPGQVRFHGVEDTTDLVARADVVGITGCALENDSLFDIARLPRKAREFVIFGPSAQVPMELLAALGATRIVTSRIVDAKSLIDGMLANFDAAGPRSATEGYVVTMYTSASPSA</sequence>
<name>A0A6N6NQF0_9ACTN</name>
<reference evidence="3 4" key="1">
    <citation type="submission" date="2019-09" db="EMBL/GenBank/DDBJ databases">
        <title>Whole genome shotgun sequencing (WGS) of Ellagibacter isourolithinifaciens DSM 104140(T) and Adlercreutzia muris DSM 29508(T).</title>
        <authorList>
            <person name="Stoll D.A."/>
            <person name="Danylec N."/>
            <person name="Huch M."/>
        </authorList>
    </citation>
    <scope>NUCLEOTIDE SEQUENCE [LARGE SCALE GENOMIC DNA]</scope>
    <source>
        <strain evidence="3 4">DSM 104140</strain>
    </source>
</reference>
<dbReference type="EMBL" id="WAJR01000004">
    <property type="protein sequence ID" value="KAB1641811.1"/>
    <property type="molecule type" value="Genomic_DNA"/>
</dbReference>